<dbReference type="InParanoid" id="A0A1D3CW14"/>
<dbReference type="AlphaFoldDB" id="A0A1D3CW14"/>
<sequence>IRIQGSRGELVIRKPCKQLLQHVEIRLSLECEGGRIHKLPANDRAETPREDVCTYTPAPRAAEGRCPPPLPPRLFTLPACAFRQQQVRRESLIRTHQQG</sequence>
<comment type="caution">
    <text evidence="1">The sequence shown here is derived from an EMBL/GenBank/DDBJ whole genome shotgun (WGS) entry which is preliminary data.</text>
</comment>
<reference evidence="1 2" key="1">
    <citation type="journal article" date="2016" name="BMC Genomics">
        <title>Comparative genomics reveals Cyclospora cayetanensis possesses coccidia-like metabolism and invasion components but unique surface antigens.</title>
        <authorList>
            <person name="Liu S."/>
            <person name="Wang L."/>
            <person name="Zheng H."/>
            <person name="Xu Z."/>
            <person name="Roellig D.M."/>
            <person name="Li N."/>
            <person name="Frace M.A."/>
            <person name="Tang K."/>
            <person name="Arrowood M.J."/>
            <person name="Moss D.M."/>
            <person name="Zhang L."/>
            <person name="Feng Y."/>
            <person name="Xiao L."/>
        </authorList>
    </citation>
    <scope>NUCLEOTIDE SEQUENCE [LARGE SCALE GENOMIC DNA]</scope>
    <source>
        <strain evidence="1 2">CHN_HEN01</strain>
    </source>
</reference>
<gene>
    <name evidence="1" type="ORF">cyc_08269</name>
</gene>
<name>A0A1D3CW14_9EIME</name>
<evidence type="ECO:0000313" key="1">
    <source>
        <dbReference type="EMBL" id="OEH75371.1"/>
    </source>
</evidence>
<evidence type="ECO:0000313" key="2">
    <source>
        <dbReference type="Proteomes" id="UP000095192"/>
    </source>
</evidence>
<feature type="non-terminal residue" evidence="1">
    <location>
        <position position="1"/>
    </location>
</feature>
<organism evidence="1 2">
    <name type="scientific">Cyclospora cayetanensis</name>
    <dbReference type="NCBI Taxonomy" id="88456"/>
    <lineage>
        <taxon>Eukaryota</taxon>
        <taxon>Sar</taxon>
        <taxon>Alveolata</taxon>
        <taxon>Apicomplexa</taxon>
        <taxon>Conoidasida</taxon>
        <taxon>Coccidia</taxon>
        <taxon>Eucoccidiorida</taxon>
        <taxon>Eimeriorina</taxon>
        <taxon>Eimeriidae</taxon>
        <taxon>Cyclospora</taxon>
    </lineage>
</organism>
<accession>A0A1D3CW14</accession>
<protein>
    <submittedName>
        <fullName evidence="1">Uncharacterized protein</fullName>
    </submittedName>
</protein>
<dbReference type="Proteomes" id="UP000095192">
    <property type="component" value="Unassembled WGS sequence"/>
</dbReference>
<proteinExistence type="predicted"/>
<keyword evidence="2" id="KW-1185">Reference proteome</keyword>
<dbReference type="EMBL" id="JROU02001740">
    <property type="protein sequence ID" value="OEH75371.1"/>
    <property type="molecule type" value="Genomic_DNA"/>
</dbReference>
<dbReference type="VEuPathDB" id="ToxoDB:cyc_08269"/>